<keyword evidence="1" id="KW-0732">Signal</keyword>
<protein>
    <submittedName>
        <fullName evidence="4">Peptidase</fullName>
    </submittedName>
</protein>
<dbReference type="Pfam" id="PF00675">
    <property type="entry name" value="Peptidase_M16"/>
    <property type="match status" value="1"/>
</dbReference>
<evidence type="ECO:0000256" key="1">
    <source>
        <dbReference type="SAM" id="SignalP"/>
    </source>
</evidence>
<accession>W0EWY5</accession>
<dbReference type="HOGENOM" id="CLU_009902_6_1_10"/>
<dbReference type="EMBL" id="CP007035">
    <property type="protein sequence ID" value="AHF15335.1"/>
    <property type="molecule type" value="Genomic_DNA"/>
</dbReference>
<dbReference type="PANTHER" id="PTHR11851:SF224">
    <property type="entry name" value="PROCESSING PROTEASE"/>
    <property type="match status" value="1"/>
</dbReference>
<feature type="chain" id="PRO_5004787785" evidence="1">
    <location>
        <begin position="24"/>
        <end position="458"/>
    </location>
</feature>
<dbReference type="STRING" id="929713.NIASO_09575"/>
<name>W0EWY5_9BACT</name>
<feature type="domain" description="Peptidase M16 N-terminal" evidence="2">
    <location>
        <begin position="61"/>
        <end position="193"/>
    </location>
</feature>
<sequence length="458" mass="49482">MKKILRPIAAIALLLIAASNSQAQKETPPKGATPKDFVLPGKKTATLPNGMRSTLIQYGQIPKVTIQLIIKAGNVNEAPNEIWLSDLMGDLMEEGTTTLPAQEIARKAAAMGGEISIAVTADQLLVRGTALSQYAPALIGLMADIIQHPAFPEKELPRLKANMKRRLVLSKGVPQSIAGEKFAQMMYGNSPYGRIYPTEAMVEGYTLEQIKKFYDDNIGAKRSVLYVAGKFDEGVVGKEISTLFSSWKPGPAISYPSISDAYTPATAIIDRKGAPQTTIIMGLPAITPKNPDFLPLSITNALLGGSFASRITANIRENKGYTYSPSSSFNVHPGGAYWAENADVTSEHTIDAINEIKKEIVRLAGEPPAAAELDGIKKYNAGIFVLQNSTPAGIISQLNTLDLYGLDESYLTNRVKNIYAVTPDQVSALTKKYLLPEKMSLVMVGDEQAIKEQQAKAK</sequence>
<dbReference type="InterPro" id="IPR007863">
    <property type="entry name" value="Peptidase_M16_C"/>
</dbReference>
<evidence type="ECO:0000259" key="3">
    <source>
        <dbReference type="Pfam" id="PF05193"/>
    </source>
</evidence>
<organism evidence="4 5">
    <name type="scientific">Niabella soli DSM 19437</name>
    <dbReference type="NCBI Taxonomy" id="929713"/>
    <lineage>
        <taxon>Bacteria</taxon>
        <taxon>Pseudomonadati</taxon>
        <taxon>Bacteroidota</taxon>
        <taxon>Chitinophagia</taxon>
        <taxon>Chitinophagales</taxon>
        <taxon>Chitinophagaceae</taxon>
        <taxon>Niabella</taxon>
    </lineage>
</organism>
<dbReference type="Gene3D" id="3.30.830.10">
    <property type="entry name" value="Metalloenzyme, LuxS/M16 peptidase-like"/>
    <property type="match status" value="2"/>
</dbReference>
<dbReference type="RefSeq" id="WP_008584272.1">
    <property type="nucleotide sequence ID" value="NZ_CP007035.1"/>
</dbReference>
<dbReference type="GO" id="GO:0046872">
    <property type="term" value="F:metal ion binding"/>
    <property type="evidence" value="ECO:0007669"/>
    <property type="project" value="InterPro"/>
</dbReference>
<dbReference type="Pfam" id="PF05193">
    <property type="entry name" value="Peptidase_M16_C"/>
    <property type="match status" value="1"/>
</dbReference>
<dbReference type="KEGG" id="nso:NIASO_09575"/>
<dbReference type="SUPFAM" id="SSF63411">
    <property type="entry name" value="LuxS/MPP-like metallohydrolase"/>
    <property type="match status" value="2"/>
</dbReference>
<dbReference type="AlphaFoldDB" id="W0EWY5"/>
<dbReference type="Proteomes" id="UP000003586">
    <property type="component" value="Chromosome"/>
</dbReference>
<dbReference type="InterPro" id="IPR011249">
    <property type="entry name" value="Metalloenz_LuxS/M16"/>
</dbReference>
<evidence type="ECO:0000313" key="5">
    <source>
        <dbReference type="Proteomes" id="UP000003586"/>
    </source>
</evidence>
<dbReference type="eggNOG" id="COG0612">
    <property type="taxonomic scope" value="Bacteria"/>
</dbReference>
<dbReference type="InterPro" id="IPR011765">
    <property type="entry name" value="Pept_M16_N"/>
</dbReference>
<dbReference type="OrthoDB" id="9811314at2"/>
<proteinExistence type="predicted"/>
<reference evidence="4 5" key="1">
    <citation type="submission" date="2013-12" db="EMBL/GenBank/DDBJ databases">
        <authorList>
            <consortium name="DOE Joint Genome Institute"/>
            <person name="Eisen J."/>
            <person name="Huntemann M."/>
            <person name="Han J."/>
            <person name="Chen A."/>
            <person name="Kyrpides N."/>
            <person name="Mavromatis K."/>
            <person name="Markowitz V."/>
            <person name="Palaniappan K."/>
            <person name="Ivanova N."/>
            <person name="Schaumberg A."/>
            <person name="Pati A."/>
            <person name="Liolios K."/>
            <person name="Nordberg H.P."/>
            <person name="Cantor M.N."/>
            <person name="Hua S.X."/>
            <person name="Woyke T."/>
        </authorList>
    </citation>
    <scope>NUCLEOTIDE SEQUENCE [LARGE SCALE GENOMIC DNA]</scope>
    <source>
        <strain evidence="5">DSM 19437</strain>
    </source>
</reference>
<evidence type="ECO:0000313" key="4">
    <source>
        <dbReference type="EMBL" id="AHF15335.1"/>
    </source>
</evidence>
<dbReference type="InterPro" id="IPR050361">
    <property type="entry name" value="MPP/UQCRC_Complex"/>
</dbReference>
<keyword evidence="5" id="KW-1185">Reference proteome</keyword>
<feature type="domain" description="Peptidase M16 C-terminal" evidence="3">
    <location>
        <begin position="206"/>
        <end position="378"/>
    </location>
</feature>
<gene>
    <name evidence="4" type="ORF">NIASO_09575</name>
</gene>
<evidence type="ECO:0000259" key="2">
    <source>
        <dbReference type="Pfam" id="PF00675"/>
    </source>
</evidence>
<dbReference type="PANTHER" id="PTHR11851">
    <property type="entry name" value="METALLOPROTEASE"/>
    <property type="match status" value="1"/>
</dbReference>
<feature type="signal peptide" evidence="1">
    <location>
        <begin position="1"/>
        <end position="23"/>
    </location>
</feature>